<evidence type="ECO:0000313" key="3">
    <source>
        <dbReference type="EMBL" id="OTG38514.1"/>
    </source>
</evidence>
<dbReference type="PANTHER" id="PTHR43859">
    <property type="entry name" value="ACYL-ACTIVATING ENZYME"/>
    <property type="match status" value="1"/>
</dbReference>
<sequence length="218" mass="24258">MSCYFLLSMMEKGKIQDALARASRDADDTLLVDEIGVLKSALGHRNGHIRGVGRVVKDVTHEISSSYPPPRQQQLEELQEEMQEMRQQQQEAQVQVRPFSNQAIMELQQYAVKRKMGFSGPLKFWASGVGTGLPGPKPALLVHVMTAAAAPPPAVLFKMSQIGFRVAHTYGLSETFGPSTICAWKPKWDNLPQETQAKLNTRQGVRYTALEHLDVVDT</sequence>
<proteinExistence type="inferred from homology"/>
<dbReference type="SUPFAM" id="SSF56801">
    <property type="entry name" value="Acetyl-CoA synthetase-like"/>
    <property type="match status" value="1"/>
</dbReference>
<comment type="similarity">
    <text evidence="1">Belongs to the ATP-dependent AMP-binding enzyme family.</text>
</comment>
<dbReference type="STRING" id="4232.A0A251VSW4"/>
<dbReference type="InterPro" id="IPR042099">
    <property type="entry name" value="ANL_N_sf"/>
</dbReference>
<evidence type="ECO:0008006" key="5">
    <source>
        <dbReference type="Google" id="ProtNLM"/>
    </source>
</evidence>
<reference evidence="4" key="1">
    <citation type="journal article" date="2017" name="Nature">
        <title>The sunflower genome provides insights into oil metabolism, flowering and Asterid evolution.</title>
        <authorList>
            <person name="Badouin H."/>
            <person name="Gouzy J."/>
            <person name="Grassa C.J."/>
            <person name="Murat F."/>
            <person name="Staton S.E."/>
            <person name="Cottret L."/>
            <person name="Lelandais-Briere C."/>
            <person name="Owens G.L."/>
            <person name="Carrere S."/>
            <person name="Mayjonade B."/>
            <person name="Legrand L."/>
            <person name="Gill N."/>
            <person name="Kane N.C."/>
            <person name="Bowers J.E."/>
            <person name="Hubner S."/>
            <person name="Bellec A."/>
            <person name="Berard A."/>
            <person name="Berges H."/>
            <person name="Blanchet N."/>
            <person name="Boniface M.C."/>
            <person name="Brunel D."/>
            <person name="Catrice O."/>
            <person name="Chaidir N."/>
            <person name="Claudel C."/>
            <person name="Donnadieu C."/>
            <person name="Faraut T."/>
            <person name="Fievet G."/>
            <person name="Helmstetter N."/>
            <person name="King M."/>
            <person name="Knapp S.J."/>
            <person name="Lai Z."/>
            <person name="Le Paslier M.C."/>
            <person name="Lippi Y."/>
            <person name="Lorenzon L."/>
            <person name="Mandel J.R."/>
            <person name="Marage G."/>
            <person name="Marchand G."/>
            <person name="Marquand E."/>
            <person name="Bret-Mestries E."/>
            <person name="Morien E."/>
            <person name="Nambeesan S."/>
            <person name="Nguyen T."/>
            <person name="Pegot-Espagnet P."/>
            <person name="Pouilly N."/>
            <person name="Raftis F."/>
            <person name="Sallet E."/>
            <person name="Schiex T."/>
            <person name="Thomas J."/>
            <person name="Vandecasteele C."/>
            <person name="Vares D."/>
            <person name="Vear F."/>
            <person name="Vautrin S."/>
            <person name="Crespi M."/>
            <person name="Mangin B."/>
            <person name="Burke J.M."/>
            <person name="Salse J."/>
            <person name="Munos S."/>
            <person name="Vincourt P."/>
            <person name="Rieseberg L.H."/>
            <person name="Langlade N.B."/>
        </authorList>
    </citation>
    <scope>NUCLEOTIDE SEQUENCE [LARGE SCALE GENOMIC DNA]</scope>
    <source>
        <strain evidence="4">cv. SF193</strain>
    </source>
</reference>
<evidence type="ECO:0000256" key="1">
    <source>
        <dbReference type="ARBA" id="ARBA00006432"/>
    </source>
</evidence>
<protein>
    <recommendedName>
        <fullName evidence="5">AMP-dependent synthetase/ligase</fullName>
    </recommendedName>
</protein>
<dbReference type="AlphaFoldDB" id="A0A251VSW4"/>
<dbReference type="GO" id="GO:0016874">
    <property type="term" value="F:ligase activity"/>
    <property type="evidence" value="ECO:0007669"/>
    <property type="project" value="UniProtKB-KW"/>
</dbReference>
<keyword evidence="4" id="KW-1185">Reference proteome</keyword>
<organism evidence="3 4">
    <name type="scientific">Helianthus annuus</name>
    <name type="common">Common sunflower</name>
    <dbReference type="NCBI Taxonomy" id="4232"/>
    <lineage>
        <taxon>Eukaryota</taxon>
        <taxon>Viridiplantae</taxon>
        <taxon>Streptophyta</taxon>
        <taxon>Embryophyta</taxon>
        <taxon>Tracheophyta</taxon>
        <taxon>Spermatophyta</taxon>
        <taxon>Magnoliopsida</taxon>
        <taxon>eudicotyledons</taxon>
        <taxon>Gunneridae</taxon>
        <taxon>Pentapetalae</taxon>
        <taxon>asterids</taxon>
        <taxon>campanulids</taxon>
        <taxon>Asterales</taxon>
        <taxon>Asteraceae</taxon>
        <taxon>Asteroideae</taxon>
        <taxon>Heliantheae alliance</taxon>
        <taxon>Heliantheae</taxon>
        <taxon>Helianthus</taxon>
    </lineage>
</organism>
<name>A0A251VSW4_HELAN</name>
<dbReference type="PANTHER" id="PTHR43859:SF7">
    <property type="entry name" value="ACETATE_BUTYRATE--COA LIGASE AAE7, PEROXISOMAL"/>
    <property type="match status" value="1"/>
</dbReference>
<evidence type="ECO:0000256" key="2">
    <source>
        <dbReference type="ARBA" id="ARBA00022598"/>
    </source>
</evidence>
<dbReference type="EMBL" id="CM007890">
    <property type="protein sequence ID" value="OTG38514.1"/>
    <property type="molecule type" value="Genomic_DNA"/>
</dbReference>
<evidence type="ECO:0000313" key="4">
    <source>
        <dbReference type="Proteomes" id="UP000215914"/>
    </source>
</evidence>
<keyword evidence="2" id="KW-0436">Ligase</keyword>
<dbReference type="InParanoid" id="A0A251VSW4"/>
<dbReference type="Proteomes" id="UP000215914">
    <property type="component" value="Chromosome 1"/>
</dbReference>
<gene>
    <name evidence="3" type="ORF">HannXRQ_Chr01g0030521</name>
</gene>
<accession>A0A251VSW4</accession>
<dbReference type="Gene3D" id="3.40.50.12780">
    <property type="entry name" value="N-terminal domain of ligase-like"/>
    <property type="match status" value="1"/>
</dbReference>